<organism evidence="2 3">
    <name type="scientific">Pelagomonas calceolata</name>
    <dbReference type="NCBI Taxonomy" id="35677"/>
    <lineage>
        <taxon>Eukaryota</taxon>
        <taxon>Sar</taxon>
        <taxon>Stramenopiles</taxon>
        <taxon>Ochrophyta</taxon>
        <taxon>Pelagophyceae</taxon>
        <taxon>Pelagomonadales</taxon>
        <taxon>Pelagomonadaceae</taxon>
        <taxon>Pelagomonas</taxon>
    </lineage>
</organism>
<evidence type="ECO:0000313" key="3">
    <source>
        <dbReference type="Proteomes" id="UP000789595"/>
    </source>
</evidence>
<feature type="compositionally biased region" description="Acidic residues" evidence="1">
    <location>
        <begin position="50"/>
        <end position="65"/>
    </location>
</feature>
<sequence length="377" mass="40546">MPRLRPRPGYAFEAPAAAVEKPAEVAEPVSPPAPPFDAWDAPADAFAEPAEAEEPAESSADDSADAFEKLADAFEDPGTPPPPRKTPQELAAALAEVSDKLEPAAAPEPKSPRPWSFRRTLHSPSRTPKRFFGSPKPNVEPKKLWEDGDASDAGDAPRVSLEELDEFVDVVALNKRTGKRSIIRLARGTVMSDVFAAYAQHTKSDAKKLVFVRGDGTEKGRSLSPKARVADLRSPAAARSPARTPRKKREPKKSFDEQIWNRAVAIGHDAWDEKHFGSLDAGESVALPLNRAEIRPDVEYMELSIDLGEEEPPPGGTPLRSLRKQASRVTGVTGAFSGKSPPPSPGGERPGTPLRNLRKQASKLSGVTGAFSGKSPE</sequence>
<feature type="compositionally biased region" description="Low complexity" evidence="1">
    <location>
        <begin position="13"/>
        <end position="28"/>
    </location>
</feature>
<feature type="compositionally biased region" description="Low complexity" evidence="1">
    <location>
        <begin position="36"/>
        <end position="49"/>
    </location>
</feature>
<feature type="region of interest" description="Disordered" evidence="1">
    <location>
        <begin position="216"/>
        <end position="255"/>
    </location>
</feature>
<dbReference type="EMBL" id="CAKKNE010000003">
    <property type="protein sequence ID" value="CAH0371108.1"/>
    <property type="molecule type" value="Genomic_DNA"/>
</dbReference>
<feature type="region of interest" description="Disordered" evidence="1">
    <location>
        <begin position="307"/>
        <end position="377"/>
    </location>
</feature>
<keyword evidence="3" id="KW-1185">Reference proteome</keyword>
<accession>A0A8J2SE53</accession>
<dbReference type="AlphaFoldDB" id="A0A8J2SE53"/>
<comment type="caution">
    <text evidence="2">The sequence shown here is derived from an EMBL/GenBank/DDBJ whole genome shotgun (WGS) entry which is preliminary data.</text>
</comment>
<feature type="region of interest" description="Disordered" evidence="1">
    <location>
        <begin position="1"/>
        <end position="157"/>
    </location>
</feature>
<reference evidence="2" key="1">
    <citation type="submission" date="2021-11" db="EMBL/GenBank/DDBJ databases">
        <authorList>
            <consortium name="Genoscope - CEA"/>
            <person name="William W."/>
        </authorList>
    </citation>
    <scope>NUCLEOTIDE SEQUENCE</scope>
</reference>
<evidence type="ECO:0000313" key="2">
    <source>
        <dbReference type="EMBL" id="CAH0371108.1"/>
    </source>
</evidence>
<feature type="compositionally biased region" description="Low complexity" evidence="1">
    <location>
        <begin position="233"/>
        <end position="243"/>
    </location>
</feature>
<name>A0A8J2SE53_9STRA</name>
<dbReference type="Proteomes" id="UP000789595">
    <property type="component" value="Unassembled WGS sequence"/>
</dbReference>
<gene>
    <name evidence="2" type="ORF">PECAL_3P10330</name>
</gene>
<protein>
    <submittedName>
        <fullName evidence="2">Uncharacterized protein</fullName>
    </submittedName>
</protein>
<proteinExistence type="predicted"/>
<evidence type="ECO:0000256" key="1">
    <source>
        <dbReference type="SAM" id="MobiDB-lite"/>
    </source>
</evidence>